<reference evidence="2" key="1">
    <citation type="submission" date="2022-07" db="EMBL/GenBank/DDBJ databases">
        <title>Multi-strain Analysis of Pseudomonas putida Reveals Metabolic and Genetic Diversity.</title>
        <authorList>
            <person name="Monk J.M."/>
        </authorList>
    </citation>
    <scope>NUCLEOTIDE SEQUENCE</scope>
    <source>
        <strain evidence="2">17633</strain>
    </source>
</reference>
<dbReference type="Proteomes" id="UP001150728">
    <property type="component" value="Unassembled WGS sequence"/>
</dbReference>
<gene>
    <name evidence="2" type="ORF">NP554_25450</name>
</gene>
<organism evidence="2 3">
    <name type="scientific">Pseudomonas asiatica</name>
    <dbReference type="NCBI Taxonomy" id="2219225"/>
    <lineage>
        <taxon>Bacteria</taxon>
        <taxon>Pseudomonadati</taxon>
        <taxon>Pseudomonadota</taxon>
        <taxon>Gammaproteobacteria</taxon>
        <taxon>Pseudomonadales</taxon>
        <taxon>Pseudomonadaceae</taxon>
        <taxon>Pseudomonas</taxon>
    </lineage>
</organism>
<evidence type="ECO:0000313" key="2">
    <source>
        <dbReference type="EMBL" id="MDD2115138.1"/>
    </source>
</evidence>
<evidence type="ECO:0000256" key="1">
    <source>
        <dbReference type="SAM" id="MobiDB-lite"/>
    </source>
</evidence>
<dbReference type="EMBL" id="JANIAM010000029">
    <property type="protein sequence ID" value="MDD2115138.1"/>
    <property type="molecule type" value="Genomic_DNA"/>
</dbReference>
<feature type="compositionally biased region" description="Basic and acidic residues" evidence="1">
    <location>
        <begin position="58"/>
        <end position="67"/>
    </location>
</feature>
<dbReference type="AlphaFoldDB" id="A0A9X4DIF7"/>
<feature type="compositionally biased region" description="Basic residues" evidence="1">
    <location>
        <begin position="88"/>
        <end position="99"/>
    </location>
</feature>
<accession>A0A9X4DIF7</accession>
<protein>
    <submittedName>
        <fullName evidence="2">Uncharacterized protein</fullName>
    </submittedName>
</protein>
<comment type="caution">
    <text evidence="2">The sequence shown here is derived from an EMBL/GenBank/DDBJ whole genome shotgun (WGS) entry which is preliminary data.</text>
</comment>
<dbReference type="RefSeq" id="WP_274120944.1">
    <property type="nucleotide sequence ID" value="NZ_JANIAM010000029.1"/>
</dbReference>
<name>A0A9X4DIF7_9PSED</name>
<feature type="region of interest" description="Disordered" evidence="1">
    <location>
        <begin position="34"/>
        <end position="99"/>
    </location>
</feature>
<evidence type="ECO:0000313" key="3">
    <source>
        <dbReference type="Proteomes" id="UP001150728"/>
    </source>
</evidence>
<sequence>MNTSPRWRSLEEISCPKADLLPQLVPKVELLLADRKHENDQQPSQVDSPAEMTVDPTPQRREEDENPKVFQHLIQRQITPAPITGNRVQRRNKSKHDQE</sequence>
<proteinExistence type="predicted"/>